<dbReference type="GeneID" id="39759723"/>
<dbReference type="EMBL" id="SRHU01000007">
    <property type="protein sequence ID" value="TFZ42964.1"/>
    <property type="molecule type" value="Genomic_DNA"/>
</dbReference>
<dbReference type="AlphaFoldDB" id="A0AAJ5EGI7"/>
<protein>
    <submittedName>
        <fullName evidence="2">Uncharacterized protein</fullName>
    </submittedName>
</protein>
<dbReference type="Proteomes" id="UP000297725">
    <property type="component" value="Unassembled WGS sequence"/>
</dbReference>
<dbReference type="EMBL" id="CP038867">
    <property type="protein sequence ID" value="QCA29689.1"/>
    <property type="molecule type" value="Genomic_DNA"/>
</dbReference>
<dbReference type="Proteomes" id="UP000296883">
    <property type="component" value="Plasmid punnamed2"/>
</dbReference>
<gene>
    <name evidence="2" type="ORF">E4031_01635</name>
    <name evidence="1" type="ORF">E4Z98_09895</name>
</gene>
<evidence type="ECO:0000313" key="2">
    <source>
        <dbReference type="EMBL" id="TFZ42964.1"/>
    </source>
</evidence>
<evidence type="ECO:0000313" key="1">
    <source>
        <dbReference type="EMBL" id="QCA29689.1"/>
    </source>
</evidence>
<dbReference type="RefSeq" id="WP_135253590.1">
    <property type="nucleotide sequence ID" value="NZ_CP038867.1"/>
</dbReference>
<reference evidence="2 4" key="1">
    <citation type="submission" date="2019-03" db="EMBL/GenBank/DDBJ databases">
        <title>Vagococcus sp. was isolated fron gut of Carduelis flavirostris.</title>
        <authorList>
            <person name="Ge Y."/>
        </authorList>
    </citation>
    <scope>NUCLEOTIDE SEQUENCE [LARGE SCALE GENOMIC DNA]</scope>
    <source>
        <strain evidence="2 4">CF-210</strain>
    </source>
</reference>
<sequence>MSDNEKLERLCTRMTSEGKEWLTEYMKNSQSRSLGEAIDKLIIQTKSQNQNQLLGEILSEEIATRVIAELKEPIDILRRRTGYSDRQTKVLTEVLNHMVNTLQLDRMKNEVVTTNLAKTNVMMVAEERVKEQLDHFAQQAATKKAQRQLENVKANE</sequence>
<organism evidence="2 4">
    <name type="scientific">Vagococcus xieshaowenii</name>
    <dbReference type="NCBI Taxonomy" id="2562451"/>
    <lineage>
        <taxon>Bacteria</taxon>
        <taxon>Bacillati</taxon>
        <taxon>Bacillota</taxon>
        <taxon>Bacilli</taxon>
        <taxon>Lactobacillales</taxon>
        <taxon>Enterococcaceae</taxon>
        <taxon>Vagococcus</taxon>
    </lineage>
</organism>
<proteinExistence type="predicted"/>
<geneLocation type="plasmid" evidence="1 3">
    <name>punnamed2</name>
</geneLocation>
<evidence type="ECO:0000313" key="4">
    <source>
        <dbReference type="Proteomes" id="UP000297725"/>
    </source>
</evidence>
<evidence type="ECO:0000313" key="3">
    <source>
        <dbReference type="Proteomes" id="UP000296883"/>
    </source>
</evidence>
<reference evidence="1 3" key="2">
    <citation type="submission" date="2019-04" db="EMBL/GenBank/DDBJ databases">
        <authorList>
            <person name="Ge Y."/>
        </authorList>
    </citation>
    <scope>NUCLEOTIDE SEQUENCE [LARGE SCALE GENOMIC DNA]</scope>
    <source>
        <strain evidence="1">CF-49</strain>
        <strain evidence="3">personal::cf-49</strain>
        <plasmid evidence="1 3">punnamed2</plasmid>
    </source>
</reference>
<accession>A0AAJ5EGI7</accession>
<keyword evidence="3" id="KW-1185">Reference proteome</keyword>
<keyword evidence="1" id="KW-0614">Plasmid</keyword>
<name>A0AAJ5EGI7_9ENTE</name>